<keyword evidence="2" id="KW-1185">Reference proteome</keyword>
<gene>
    <name evidence="1" type="ORF">CesoFtcFv8_025095</name>
</gene>
<dbReference type="EMBL" id="JAULUE010002066">
    <property type="protein sequence ID" value="KAK5877605.1"/>
    <property type="molecule type" value="Genomic_DNA"/>
</dbReference>
<comment type="caution">
    <text evidence="1">The sequence shown here is derived from an EMBL/GenBank/DDBJ whole genome shotgun (WGS) entry which is preliminary data.</text>
</comment>
<sequence>MQPFIWKSCMRYMGEHQEHRTSHRSTDWRPAELRSSDQSLLLSCTRQTELSVWLQREGNTERELCEHEAFPQTVCYYS</sequence>
<organism evidence="1 2">
    <name type="scientific">Champsocephalus esox</name>
    <name type="common">pike icefish</name>
    <dbReference type="NCBI Taxonomy" id="159716"/>
    <lineage>
        <taxon>Eukaryota</taxon>
        <taxon>Metazoa</taxon>
        <taxon>Chordata</taxon>
        <taxon>Craniata</taxon>
        <taxon>Vertebrata</taxon>
        <taxon>Euteleostomi</taxon>
        <taxon>Actinopterygii</taxon>
        <taxon>Neopterygii</taxon>
        <taxon>Teleostei</taxon>
        <taxon>Neoteleostei</taxon>
        <taxon>Acanthomorphata</taxon>
        <taxon>Eupercaria</taxon>
        <taxon>Perciformes</taxon>
        <taxon>Notothenioidei</taxon>
        <taxon>Channichthyidae</taxon>
        <taxon>Champsocephalus</taxon>
    </lineage>
</organism>
<evidence type="ECO:0000313" key="2">
    <source>
        <dbReference type="Proteomes" id="UP001335648"/>
    </source>
</evidence>
<protein>
    <submittedName>
        <fullName evidence="1">Uncharacterized protein</fullName>
    </submittedName>
</protein>
<name>A0AAN8B3T2_9TELE</name>
<evidence type="ECO:0000313" key="1">
    <source>
        <dbReference type="EMBL" id="KAK5877605.1"/>
    </source>
</evidence>
<dbReference type="AlphaFoldDB" id="A0AAN8B3T2"/>
<accession>A0AAN8B3T2</accession>
<proteinExistence type="predicted"/>
<reference evidence="1 2" key="1">
    <citation type="journal article" date="2023" name="Mol. Biol. Evol.">
        <title>Genomics of Secondarily Temperate Adaptation in the Only Non-Antarctic Icefish.</title>
        <authorList>
            <person name="Rivera-Colon A.G."/>
            <person name="Rayamajhi N."/>
            <person name="Minhas B.F."/>
            <person name="Madrigal G."/>
            <person name="Bilyk K.T."/>
            <person name="Yoon V."/>
            <person name="Hune M."/>
            <person name="Gregory S."/>
            <person name="Cheng C.H.C."/>
            <person name="Catchen J.M."/>
        </authorList>
    </citation>
    <scope>NUCLEOTIDE SEQUENCE [LARGE SCALE GENOMIC DNA]</scope>
    <source>
        <strain evidence="1">JC2023a</strain>
    </source>
</reference>
<dbReference type="Proteomes" id="UP001335648">
    <property type="component" value="Unassembled WGS sequence"/>
</dbReference>